<reference evidence="4 5" key="1">
    <citation type="submission" date="2019-08" db="EMBL/GenBank/DDBJ databases">
        <title>Whole genome of Aphis craccivora.</title>
        <authorList>
            <person name="Voronova N.V."/>
            <person name="Shulinski R.S."/>
            <person name="Bandarenka Y.V."/>
            <person name="Zhorov D.G."/>
            <person name="Warner D."/>
        </authorList>
    </citation>
    <scope>NUCLEOTIDE SEQUENCE [LARGE SCALE GENOMIC DNA]</scope>
    <source>
        <strain evidence="4">180601</strain>
        <tissue evidence="4">Whole Body</tissue>
    </source>
</reference>
<evidence type="ECO:0000313" key="5">
    <source>
        <dbReference type="Proteomes" id="UP000478052"/>
    </source>
</evidence>
<dbReference type="AlphaFoldDB" id="A0A6G0WVR8"/>
<gene>
    <name evidence="4" type="ORF">FWK35_00025846</name>
</gene>
<dbReference type="InterPro" id="IPR052717">
    <property type="entry name" value="Vacuolar_transposase_reg"/>
</dbReference>
<feature type="domain" description="Hermes trasposase DNA-binding" evidence="3">
    <location>
        <begin position="57"/>
        <end position="113"/>
    </location>
</feature>
<dbReference type="InterPro" id="IPR018473">
    <property type="entry name" value="Hermes_transposase_DNA-db"/>
</dbReference>
<dbReference type="InterPro" id="IPR008906">
    <property type="entry name" value="HATC_C_dom"/>
</dbReference>
<protein>
    <submittedName>
        <fullName evidence="4">Zinc finger protein 618-like</fullName>
    </submittedName>
</protein>
<comment type="caution">
    <text evidence="4">The sequence shown here is derived from an EMBL/GenBank/DDBJ whole genome shotgun (WGS) entry which is preliminary data.</text>
</comment>
<dbReference type="GO" id="GO:0046983">
    <property type="term" value="F:protein dimerization activity"/>
    <property type="evidence" value="ECO:0007669"/>
    <property type="project" value="InterPro"/>
</dbReference>
<dbReference type="PANTHER" id="PTHR46169:SF17">
    <property type="entry name" value="HAT C-TERMINAL DIMERISATION DOMAIN-CONTAINING PROTEIN"/>
    <property type="match status" value="1"/>
</dbReference>
<sequence>MSDIEDDVNANEREDGECILSKVEGRSGVWESFVKVIYKNEMDTVLTIILKKNIPTQVANEMVEKFVKMCSLDLCSFEFVDGNGFKELGQYLVNLGANYGHLDIDSLLPHPTTISRNTIKTVKELRDKLMLKLMPYFYENRCSATTDMWTDDYKKLSYISITIHYINENWELNLNVLHWLDNEKSGDNFLSKITWVTVRAVDFSPIEKLISASKSLVRYKKKNGDNNLLSRPLVQHVETRWNSNLAMLRAVHDMYDELIKIYEASNQFEGTIRPTIQLVLLHWAKLLKHLNSIVSEEKYDDIFKHLAHRTLIIFKEKFKTNIYHGIALFLCPPFKKLRMVENIDERQDILQWWKEHSDKLPLMAKLASRILAIPASSAASERSFSTSGKVIEERRTRLKGDTVDSLLFLNDFFKKKIRKLNIGRSQNDAKRMRVVRRERQSNNDDRG</sequence>
<evidence type="ECO:0000259" key="3">
    <source>
        <dbReference type="Pfam" id="PF10683"/>
    </source>
</evidence>
<keyword evidence="5" id="KW-1185">Reference proteome</keyword>
<proteinExistence type="predicted"/>
<evidence type="ECO:0000256" key="1">
    <source>
        <dbReference type="SAM" id="MobiDB-lite"/>
    </source>
</evidence>
<dbReference type="GO" id="GO:0006357">
    <property type="term" value="P:regulation of transcription by RNA polymerase II"/>
    <property type="evidence" value="ECO:0007669"/>
    <property type="project" value="TreeGrafter"/>
</dbReference>
<dbReference type="InterPro" id="IPR012337">
    <property type="entry name" value="RNaseH-like_sf"/>
</dbReference>
<dbReference type="SUPFAM" id="SSF140996">
    <property type="entry name" value="Hermes dimerisation domain"/>
    <property type="match status" value="1"/>
</dbReference>
<organism evidence="4 5">
    <name type="scientific">Aphis craccivora</name>
    <name type="common">Cowpea aphid</name>
    <dbReference type="NCBI Taxonomy" id="307492"/>
    <lineage>
        <taxon>Eukaryota</taxon>
        <taxon>Metazoa</taxon>
        <taxon>Ecdysozoa</taxon>
        <taxon>Arthropoda</taxon>
        <taxon>Hexapoda</taxon>
        <taxon>Insecta</taxon>
        <taxon>Pterygota</taxon>
        <taxon>Neoptera</taxon>
        <taxon>Paraneoptera</taxon>
        <taxon>Hemiptera</taxon>
        <taxon>Sternorrhyncha</taxon>
        <taxon>Aphidomorpha</taxon>
        <taxon>Aphidoidea</taxon>
        <taxon>Aphididae</taxon>
        <taxon>Aphidini</taxon>
        <taxon>Aphis</taxon>
        <taxon>Aphis</taxon>
    </lineage>
</organism>
<accession>A0A6G0WVR8</accession>
<dbReference type="SUPFAM" id="SSF53098">
    <property type="entry name" value="Ribonuclease H-like"/>
    <property type="match status" value="1"/>
</dbReference>
<name>A0A6G0WVR8_APHCR</name>
<feature type="region of interest" description="Disordered" evidence="1">
    <location>
        <begin position="428"/>
        <end position="447"/>
    </location>
</feature>
<dbReference type="Gene3D" id="1.10.10.1070">
    <property type="entry name" value="Zinc finger, BED domain-containing"/>
    <property type="match status" value="1"/>
</dbReference>
<feature type="domain" description="HAT C-terminal dimerisation" evidence="2">
    <location>
        <begin position="344"/>
        <end position="411"/>
    </location>
</feature>
<evidence type="ECO:0000259" key="2">
    <source>
        <dbReference type="Pfam" id="PF05699"/>
    </source>
</evidence>
<dbReference type="OrthoDB" id="6629822at2759"/>
<dbReference type="EMBL" id="VUJU01008379">
    <property type="protein sequence ID" value="KAF0731652.1"/>
    <property type="molecule type" value="Genomic_DNA"/>
</dbReference>
<evidence type="ECO:0000313" key="4">
    <source>
        <dbReference type="EMBL" id="KAF0731652.1"/>
    </source>
</evidence>
<dbReference type="Proteomes" id="UP000478052">
    <property type="component" value="Unassembled WGS sequence"/>
</dbReference>
<dbReference type="GO" id="GO:0005634">
    <property type="term" value="C:nucleus"/>
    <property type="evidence" value="ECO:0007669"/>
    <property type="project" value="TreeGrafter"/>
</dbReference>
<dbReference type="Pfam" id="PF05699">
    <property type="entry name" value="Dimer_Tnp_hAT"/>
    <property type="match status" value="1"/>
</dbReference>
<dbReference type="PANTHER" id="PTHR46169">
    <property type="entry name" value="DNA REPLICATION-RELATED ELEMENT FACTOR, ISOFORM A"/>
    <property type="match status" value="1"/>
</dbReference>
<dbReference type="Pfam" id="PF10683">
    <property type="entry name" value="DBD_Tnp_Hermes"/>
    <property type="match status" value="1"/>
</dbReference>